<dbReference type="Proteomes" id="UP001152747">
    <property type="component" value="Unassembled WGS sequence"/>
</dbReference>
<comment type="caution">
    <text evidence="2">The sequence shown here is derived from an EMBL/GenBank/DDBJ whole genome shotgun (WGS) entry which is preliminary data.</text>
</comment>
<feature type="transmembrane region" description="Helical" evidence="1">
    <location>
        <begin position="160"/>
        <end position="185"/>
    </location>
</feature>
<keyword evidence="1" id="KW-1133">Transmembrane helix</keyword>
<reference evidence="2" key="1">
    <citation type="submission" date="2022-11" db="EMBL/GenBank/DDBJ databases">
        <authorList>
            <person name="Kikuchi T."/>
        </authorList>
    </citation>
    <scope>NUCLEOTIDE SEQUENCE</scope>
    <source>
        <strain evidence="2">PS1010</strain>
    </source>
</reference>
<dbReference type="EMBL" id="CANHGI010000005">
    <property type="protein sequence ID" value="CAI5453146.1"/>
    <property type="molecule type" value="Genomic_DNA"/>
</dbReference>
<feature type="transmembrane region" description="Helical" evidence="1">
    <location>
        <begin position="301"/>
        <end position="321"/>
    </location>
</feature>
<accession>A0A9P1N9H8</accession>
<sequence>MRILNGVEISANGTIKAPCEMFTIRQDLNSSLYKFQQTSVNVVLITISTFMFCTYKYFRNNLQWEIATHKTELFRHNWFANQTEVEQRLDIIFENRHRDSSSNPANIWPRKDNRRSKDEIIELIRRKKLGQEDNNIDKLGLLPRDKLAVFSNIIAIRIELYILLVAIIGIWLFSMGFVISVRLSFVSSDAVSENRLTSVNHTQAILEMFTRTNEKIGQNALTYCTGDYQEMIHSLSTFALTAAVVFSSETELSHLVMLTLEYIFIYALLIEIAINCFYPTIKYPTVRQCHKRKIFMYGSSFKFMQLFFLGGIAISICLVFNQRLRE</sequence>
<organism evidence="2 3">
    <name type="scientific">Caenorhabditis angaria</name>
    <dbReference type="NCBI Taxonomy" id="860376"/>
    <lineage>
        <taxon>Eukaryota</taxon>
        <taxon>Metazoa</taxon>
        <taxon>Ecdysozoa</taxon>
        <taxon>Nematoda</taxon>
        <taxon>Chromadorea</taxon>
        <taxon>Rhabditida</taxon>
        <taxon>Rhabditina</taxon>
        <taxon>Rhabditomorpha</taxon>
        <taxon>Rhabditoidea</taxon>
        <taxon>Rhabditidae</taxon>
        <taxon>Peloderinae</taxon>
        <taxon>Caenorhabditis</taxon>
    </lineage>
</organism>
<keyword evidence="1" id="KW-0472">Membrane</keyword>
<name>A0A9P1N9H8_9PELO</name>
<evidence type="ECO:0000256" key="1">
    <source>
        <dbReference type="SAM" id="Phobius"/>
    </source>
</evidence>
<dbReference type="AlphaFoldDB" id="A0A9P1N9H8"/>
<keyword evidence="1" id="KW-0812">Transmembrane</keyword>
<protein>
    <submittedName>
        <fullName evidence="2">Uncharacterized protein</fullName>
    </submittedName>
</protein>
<keyword evidence="3" id="KW-1185">Reference proteome</keyword>
<dbReference type="OrthoDB" id="5849862at2759"/>
<gene>
    <name evidence="2" type="ORF">CAMP_LOCUS15783</name>
</gene>
<evidence type="ECO:0000313" key="3">
    <source>
        <dbReference type="Proteomes" id="UP001152747"/>
    </source>
</evidence>
<evidence type="ECO:0000313" key="2">
    <source>
        <dbReference type="EMBL" id="CAI5453146.1"/>
    </source>
</evidence>
<proteinExistence type="predicted"/>
<feature type="transmembrane region" description="Helical" evidence="1">
    <location>
        <begin position="262"/>
        <end position="281"/>
    </location>
</feature>